<gene>
    <name evidence="2" type="ORF">SAMN04489859_10674</name>
</gene>
<dbReference type="RefSeq" id="WP_090617646.1">
    <property type="nucleotide sequence ID" value="NZ_CP067124.1"/>
</dbReference>
<evidence type="ECO:0000256" key="1">
    <source>
        <dbReference type="SAM" id="Phobius"/>
    </source>
</evidence>
<name>A0A1H8NQC8_9RHOB</name>
<evidence type="ECO:0000313" key="3">
    <source>
        <dbReference type="Proteomes" id="UP000199054"/>
    </source>
</evidence>
<evidence type="ECO:0000313" key="2">
    <source>
        <dbReference type="EMBL" id="SEO31578.1"/>
    </source>
</evidence>
<proteinExistence type="predicted"/>
<protein>
    <recommendedName>
        <fullName evidence="4">Bacteriophage holin of superfamily 6 (Holin_LLH)</fullName>
    </recommendedName>
</protein>
<dbReference type="Proteomes" id="UP000199054">
    <property type="component" value="Unassembled WGS sequence"/>
</dbReference>
<dbReference type="STRING" id="34002.SAMN04489859_10674"/>
<feature type="transmembrane region" description="Helical" evidence="1">
    <location>
        <begin position="12"/>
        <end position="29"/>
    </location>
</feature>
<keyword evidence="1" id="KW-1133">Transmembrane helix</keyword>
<keyword evidence="1" id="KW-0812">Transmembrane</keyword>
<dbReference type="OrthoDB" id="7775871at2"/>
<accession>A0A1H8NQC8</accession>
<dbReference type="AlphaFoldDB" id="A0A1H8NQC8"/>
<keyword evidence="3" id="KW-1185">Reference proteome</keyword>
<evidence type="ECO:0008006" key="4">
    <source>
        <dbReference type="Google" id="ProtNLM"/>
    </source>
</evidence>
<organism evidence="2 3">
    <name type="scientific">Paracoccus alcaliphilus</name>
    <dbReference type="NCBI Taxonomy" id="34002"/>
    <lineage>
        <taxon>Bacteria</taxon>
        <taxon>Pseudomonadati</taxon>
        <taxon>Pseudomonadota</taxon>
        <taxon>Alphaproteobacteria</taxon>
        <taxon>Rhodobacterales</taxon>
        <taxon>Paracoccaceae</taxon>
        <taxon>Paracoccus</taxon>
    </lineage>
</organism>
<reference evidence="2 3" key="1">
    <citation type="submission" date="2016-10" db="EMBL/GenBank/DDBJ databases">
        <authorList>
            <person name="de Groot N.N."/>
        </authorList>
    </citation>
    <scope>NUCLEOTIDE SEQUENCE [LARGE SCALE GENOMIC DNA]</scope>
    <source>
        <strain evidence="2 3">DSM 8512</strain>
    </source>
</reference>
<sequence length="119" mass="12550">MQTIINAAMPHLLEILGLALTGIIGWAATTARQKWGIDIAARHRDALHSALMTGAQLAIARELTGRAALDLVLGYVRSSVPDAIGALKPNPAVLQNLAEAKLKDAQDMLTGALHNAIAR</sequence>
<keyword evidence="1" id="KW-0472">Membrane</keyword>
<dbReference type="EMBL" id="FODE01000067">
    <property type="protein sequence ID" value="SEO31578.1"/>
    <property type="molecule type" value="Genomic_DNA"/>
</dbReference>